<dbReference type="PROSITE" id="PS51257">
    <property type="entry name" value="PROKAR_LIPOPROTEIN"/>
    <property type="match status" value="1"/>
</dbReference>
<evidence type="ECO:0000313" key="2">
    <source>
        <dbReference type="Proteomes" id="UP000263098"/>
    </source>
</evidence>
<protein>
    <recommendedName>
        <fullName evidence="3">DUF4270 domain-containing protein</fullName>
    </recommendedName>
</protein>
<evidence type="ECO:0008006" key="3">
    <source>
        <dbReference type="Google" id="ProtNLM"/>
    </source>
</evidence>
<accession>A0A3D2SGJ7</accession>
<gene>
    <name evidence="1" type="ORF">DHW31_11490</name>
</gene>
<sequence length="476" mass="53647">MKIKHLLMALLASAIYSCDDTTGSLGLDMLPGSDNVNVSSTSFDVTTKSILSGSVFAKTDIGYVGKYTDPDFGYFESGFLTQLNCTDSLQFPFGVMAGDTAHLAELVLFYDSYFGDSLNACKMSVYELNKVLDKNHYTNINPDNYYNKSTGLIGSKSYSAVDLSISDSIRNSSNYSKYVRFVLPKSFGDDMIKLNKEHPEYFYNADAFIKNVFKGLYVKSDYGDGTILYINHVNLNIIYNSHYTDSLGNFLKKKDGTDSLYYGKRTFAATKEIIQANQFKTSQKLAEKVNEKDWTYLKSPAGIFTEVTLPVQQIADQLSKDTLNTVKLSINNYHQEKVNQYSLLAPKYMLLVREKDATSFFEKNEIIDNITSYLAVHNNSKNNNYTFGNLSRLISTCIAEKKAAKEKAGKNWDEQQWLSQNPLWNKVVLIPVNVTVDKNSNNINRIQHDLSPASVKLEGGENNKLKLEVTYTKFPN</sequence>
<comment type="caution">
    <text evidence="1">The sequence shown here is derived from an EMBL/GenBank/DDBJ whole genome shotgun (WGS) entry which is preliminary data.</text>
</comment>
<dbReference type="AlphaFoldDB" id="A0A3D2SGJ7"/>
<reference evidence="1 2" key="1">
    <citation type="journal article" date="2018" name="Nat. Biotechnol.">
        <title>A standardized bacterial taxonomy based on genome phylogeny substantially revises the tree of life.</title>
        <authorList>
            <person name="Parks D.H."/>
            <person name="Chuvochina M."/>
            <person name="Waite D.W."/>
            <person name="Rinke C."/>
            <person name="Skarshewski A."/>
            <person name="Chaumeil P.A."/>
            <person name="Hugenholtz P."/>
        </authorList>
    </citation>
    <scope>NUCLEOTIDE SEQUENCE [LARGE SCALE GENOMIC DNA]</scope>
    <source>
        <strain evidence="1">UBA9667</strain>
    </source>
</reference>
<evidence type="ECO:0000313" key="1">
    <source>
        <dbReference type="EMBL" id="HCK25367.1"/>
    </source>
</evidence>
<organism evidence="1 2">
    <name type="scientific">Bacteroides graminisolvens</name>
    <dbReference type="NCBI Taxonomy" id="477666"/>
    <lineage>
        <taxon>Bacteria</taxon>
        <taxon>Pseudomonadati</taxon>
        <taxon>Bacteroidota</taxon>
        <taxon>Bacteroidia</taxon>
        <taxon>Bacteroidales</taxon>
        <taxon>Bacteroidaceae</taxon>
        <taxon>Bacteroides</taxon>
    </lineage>
</organism>
<dbReference type="Pfam" id="PF14092">
    <property type="entry name" value="DUF4270"/>
    <property type="match status" value="1"/>
</dbReference>
<dbReference type="EMBL" id="DPVG01000424">
    <property type="protein sequence ID" value="HCK25367.1"/>
    <property type="molecule type" value="Genomic_DNA"/>
</dbReference>
<dbReference type="InterPro" id="IPR025366">
    <property type="entry name" value="DUF4270"/>
</dbReference>
<dbReference type="Proteomes" id="UP000263098">
    <property type="component" value="Unassembled WGS sequence"/>
</dbReference>
<name>A0A3D2SGJ7_9BACE</name>
<proteinExistence type="predicted"/>